<reference evidence="1" key="1">
    <citation type="submission" date="2020-04" db="EMBL/GenBank/DDBJ databases">
        <authorList>
            <person name="Chiriac C."/>
            <person name="Salcher M."/>
            <person name="Ghai R."/>
            <person name="Kavagutti S V."/>
        </authorList>
    </citation>
    <scope>NUCLEOTIDE SEQUENCE</scope>
</reference>
<dbReference type="EMBL" id="LR796380">
    <property type="protein sequence ID" value="CAB4140770.1"/>
    <property type="molecule type" value="Genomic_DNA"/>
</dbReference>
<protein>
    <submittedName>
        <fullName evidence="1">Uncharacterized protein</fullName>
    </submittedName>
</protein>
<accession>A0A6J5M6S0</accession>
<evidence type="ECO:0000313" key="1">
    <source>
        <dbReference type="EMBL" id="CAB4140770.1"/>
    </source>
</evidence>
<organism evidence="1">
    <name type="scientific">uncultured Caudovirales phage</name>
    <dbReference type="NCBI Taxonomy" id="2100421"/>
    <lineage>
        <taxon>Viruses</taxon>
        <taxon>Duplodnaviria</taxon>
        <taxon>Heunggongvirae</taxon>
        <taxon>Uroviricota</taxon>
        <taxon>Caudoviricetes</taxon>
        <taxon>Peduoviridae</taxon>
        <taxon>Maltschvirus</taxon>
        <taxon>Maltschvirus maltsch</taxon>
    </lineage>
</organism>
<proteinExistence type="predicted"/>
<sequence>MAKNEYEHTVINGRRVRLQDRRYNKKGEPDGLEPSYGYYKMVMTPWGEMERCYLVATPSLAGGYETFASVYKPVTNPGVRWSVFQVFS</sequence>
<gene>
    <name evidence="1" type="ORF">UFOVP395_105</name>
</gene>
<name>A0A6J5M6S0_9CAUD</name>